<dbReference type="Proteomes" id="UP000078560">
    <property type="component" value="Unassembled WGS sequence"/>
</dbReference>
<reference evidence="4 5" key="1">
    <citation type="submission" date="2016-05" db="EMBL/GenBank/DDBJ databases">
        <authorList>
            <person name="Naeem Raeece"/>
        </authorList>
    </citation>
    <scope>NUCLEOTIDE SEQUENCE [LARGE SCALE GENOMIC DNA]</scope>
</reference>
<feature type="compositionally biased region" description="Basic and acidic residues" evidence="1">
    <location>
        <begin position="1"/>
        <end position="12"/>
    </location>
</feature>
<name>A0A1A8W2D2_PLAOA</name>
<evidence type="ECO:0000313" key="3">
    <source>
        <dbReference type="EMBL" id="SBS96455.1"/>
    </source>
</evidence>
<gene>
    <name evidence="3" type="ORF">POVCU1_032520</name>
    <name evidence="2" type="ORF">POVCU2_0035270</name>
</gene>
<evidence type="ECO:0000313" key="4">
    <source>
        <dbReference type="Proteomes" id="UP000078546"/>
    </source>
</evidence>
<sequence length="76" mass="8495">MGIYAHRNENFRANHKGNKGINPGSGLGPSSSRLASHIQRGNKFPPKEEEISHQKAKCKYMTIHGKTLHLLPICNF</sequence>
<dbReference type="AlphaFoldDB" id="A0A1A8W2D2"/>
<protein>
    <submittedName>
        <fullName evidence="2">Uncharacterized protein</fullName>
    </submittedName>
</protein>
<proteinExistence type="predicted"/>
<dbReference type="Proteomes" id="UP000078546">
    <property type="component" value="Unassembled WGS sequence"/>
</dbReference>
<accession>A0A1A8W2D2</accession>
<evidence type="ECO:0000256" key="1">
    <source>
        <dbReference type="SAM" id="MobiDB-lite"/>
    </source>
</evidence>
<feature type="region of interest" description="Disordered" evidence="1">
    <location>
        <begin position="1"/>
        <end position="37"/>
    </location>
</feature>
<organism evidence="2 5">
    <name type="scientific">Plasmodium ovale curtisi</name>
    <dbReference type="NCBI Taxonomy" id="864141"/>
    <lineage>
        <taxon>Eukaryota</taxon>
        <taxon>Sar</taxon>
        <taxon>Alveolata</taxon>
        <taxon>Apicomplexa</taxon>
        <taxon>Aconoidasida</taxon>
        <taxon>Haemosporida</taxon>
        <taxon>Plasmodiidae</taxon>
        <taxon>Plasmodium</taxon>
        <taxon>Plasmodium (Plasmodium)</taxon>
    </lineage>
</organism>
<dbReference type="EMBL" id="FLQV01000599">
    <property type="protein sequence ID" value="SBS96455.1"/>
    <property type="molecule type" value="Genomic_DNA"/>
</dbReference>
<reference evidence="2" key="2">
    <citation type="submission" date="2016-05" db="EMBL/GenBank/DDBJ databases">
        <authorList>
            <person name="Lavstsen T."/>
            <person name="Jespersen J.S."/>
        </authorList>
    </citation>
    <scope>NUCLEOTIDE SEQUENCE [LARGE SCALE GENOMIC DNA]</scope>
</reference>
<dbReference type="EMBL" id="FLQU01000473">
    <property type="protein sequence ID" value="SBS86108.1"/>
    <property type="molecule type" value="Genomic_DNA"/>
</dbReference>
<evidence type="ECO:0000313" key="5">
    <source>
        <dbReference type="Proteomes" id="UP000078560"/>
    </source>
</evidence>
<evidence type="ECO:0000313" key="2">
    <source>
        <dbReference type="EMBL" id="SBS86108.1"/>
    </source>
</evidence>